<dbReference type="SUPFAM" id="SSF52218">
    <property type="entry name" value="Flavoproteins"/>
    <property type="match status" value="1"/>
</dbReference>
<reference evidence="4 5" key="1">
    <citation type="submission" date="2024-06" db="EMBL/GenBank/DDBJ databases">
        <title>Genomic Encyclopedia of Type Strains, Phase IV (KMG-IV): sequencing the most valuable type-strain genomes for metagenomic binning, comparative biology and taxonomic classification.</title>
        <authorList>
            <person name="Goeker M."/>
        </authorList>
    </citation>
    <scope>NUCLEOTIDE SEQUENCE [LARGE SCALE GENOMIC DNA]</scope>
    <source>
        <strain evidence="4 5">DSM 100124</strain>
    </source>
</reference>
<organism evidence="4 5">
    <name type="scientific">Fictibacillus halophilus</name>
    <dbReference type="NCBI Taxonomy" id="1610490"/>
    <lineage>
        <taxon>Bacteria</taxon>
        <taxon>Bacillati</taxon>
        <taxon>Bacillota</taxon>
        <taxon>Bacilli</taxon>
        <taxon>Bacillales</taxon>
        <taxon>Fictibacillaceae</taxon>
        <taxon>Fictibacillus</taxon>
    </lineage>
</organism>
<keyword evidence="5" id="KW-1185">Reference proteome</keyword>
<dbReference type="InterPro" id="IPR005025">
    <property type="entry name" value="FMN_Rdtase-like_dom"/>
</dbReference>
<dbReference type="Proteomes" id="UP001549097">
    <property type="component" value="Unassembled WGS sequence"/>
</dbReference>
<dbReference type="EMBL" id="JBEPMP010000001">
    <property type="protein sequence ID" value="MET3727365.1"/>
    <property type="molecule type" value="Genomic_DNA"/>
</dbReference>
<dbReference type="PANTHER" id="PTHR43278:SF4">
    <property type="entry name" value="NAD(P)H-DEPENDENT FMN-CONTAINING OXIDOREDUCTASE YWQN-RELATED"/>
    <property type="match status" value="1"/>
</dbReference>
<dbReference type="InterPro" id="IPR029039">
    <property type="entry name" value="Flavoprotein-like_sf"/>
</dbReference>
<feature type="domain" description="NADPH-dependent FMN reductase-like" evidence="3">
    <location>
        <begin position="1"/>
        <end position="122"/>
    </location>
</feature>
<protein>
    <submittedName>
        <fullName evidence="4">Multimeric flavodoxin WrbA</fullName>
    </submittedName>
</protein>
<proteinExistence type="predicted"/>
<dbReference type="PANTHER" id="PTHR43278">
    <property type="entry name" value="NAD(P)H-DEPENDENT FMN-CONTAINING OXIDOREDUCTASE YWQN-RELATED"/>
    <property type="match status" value="1"/>
</dbReference>
<keyword evidence="1" id="KW-0285">Flavoprotein</keyword>
<evidence type="ECO:0000256" key="1">
    <source>
        <dbReference type="ARBA" id="ARBA00022630"/>
    </source>
</evidence>
<evidence type="ECO:0000259" key="3">
    <source>
        <dbReference type="Pfam" id="PF03358"/>
    </source>
</evidence>
<accession>A0ABV2LFK3</accession>
<keyword evidence="2" id="KW-0288">FMN</keyword>
<dbReference type="InterPro" id="IPR051796">
    <property type="entry name" value="ISF_SsuE-like"/>
</dbReference>
<evidence type="ECO:0000313" key="5">
    <source>
        <dbReference type="Proteomes" id="UP001549097"/>
    </source>
</evidence>
<dbReference type="Gene3D" id="3.40.50.360">
    <property type="match status" value="1"/>
</dbReference>
<evidence type="ECO:0000313" key="4">
    <source>
        <dbReference type="EMBL" id="MET3727365.1"/>
    </source>
</evidence>
<gene>
    <name evidence="4" type="ORF">ABID52_000946</name>
</gene>
<name>A0ABV2LFK3_9BACL</name>
<dbReference type="Pfam" id="PF03358">
    <property type="entry name" value="FMN_red"/>
    <property type="match status" value="1"/>
</dbReference>
<comment type="caution">
    <text evidence="4">The sequence shown here is derived from an EMBL/GenBank/DDBJ whole genome shotgun (WGS) entry which is preliminary data.</text>
</comment>
<sequence length="183" mass="20729">MKIAVINGSSRENGNTDALTQKALDGIPFTSFYLKNYKINPIDDQRHDEGGFVKVDDDYEVLIRQILQHDVLIFATPVYWYGMSGVMKNFVDRFSQSLRDETLNFKKAMSEKKAYVITVGGDYPRIKGLPLIQQFQYIFDFLGTEFVGYLIGEANAPHEILSDSKSLGDALSFNTALLKHTDK</sequence>
<evidence type="ECO:0000256" key="2">
    <source>
        <dbReference type="ARBA" id="ARBA00022643"/>
    </source>
</evidence>